<dbReference type="RefSeq" id="WP_053396862.1">
    <property type="nucleotide sequence ID" value="NZ_LHPJ01000017.1"/>
</dbReference>
<dbReference type="PANTHER" id="PTHR21392:SF1">
    <property type="entry name" value="TRNA-URIDINE AMINOCARBOXYPROPYLTRANSFERASE"/>
    <property type="match status" value="1"/>
</dbReference>
<keyword evidence="2" id="KW-0808">Transferase</keyword>
<dbReference type="PANTHER" id="PTHR21392">
    <property type="entry name" value="TRNA-URIDINE AMINOCARBOXYPROPYLTRANSFERASE 2"/>
    <property type="match status" value="1"/>
</dbReference>
<gene>
    <name evidence="6" type="ORF">AKJ17_16210</name>
</gene>
<dbReference type="SMART" id="SM01144">
    <property type="entry name" value="DTW"/>
    <property type="match status" value="1"/>
</dbReference>
<keyword evidence="3" id="KW-0949">S-adenosyl-L-methionine</keyword>
<evidence type="ECO:0000313" key="6">
    <source>
        <dbReference type="EMBL" id="KOO02304.1"/>
    </source>
</evidence>
<evidence type="ECO:0000256" key="4">
    <source>
        <dbReference type="ARBA" id="ARBA00022694"/>
    </source>
</evidence>
<dbReference type="AlphaFoldDB" id="A0A0M0HJN1"/>
<organism evidence="6 7">
    <name type="scientific">Vibrio nereis</name>
    <dbReference type="NCBI Taxonomy" id="693"/>
    <lineage>
        <taxon>Bacteria</taxon>
        <taxon>Pseudomonadati</taxon>
        <taxon>Pseudomonadota</taxon>
        <taxon>Gammaproteobacteria</taxon>
        <taxon>Vibrionales</taxon>
        <taxon>Vibrionaceae</taxon>
        <taxon>Vibrio</taxon>
    </lineage>
</organism>
<evidence type="ECO:0000259" key="5">
    <source>
        <dbReference type="SMART" id="SM01144"/>
    </source>
</evidence>
<dbReference type="GO" id="GO:0008033">
    <property type="term" value="P:tRNA processing"/>
    <property type="evidence" value="ECO:0007669"/>
    <property type="project" value="UniProtKB-KW"/>
</dbReference>
<dbReference type="InterPro" id="IPR039262">
    <property type="entry name" value="DTWD2/TAPT"/>
</dbReference>
<dbReference type="EC" id="2.5.1.25" evidence="1"/>
<evidence type="ECO:0000256" key="1">
    <source>
        <dbReference type="ARBA" id="ARBA00012386"/>
    </source>
</evidence>
<evidence type="ECO:0000256" key="2">
    <source>
        <dbReference type="ARBA" id="ARBA00022679"/>
    </source>
</evidence>
<feature type="domain" description="DTW" evidence="5">
    <location>
        <begin position="3"/>
        <end position="195"/>
    </location>
</feature>
<keyword evidence="4" id="KW-0819">tRNA processing</keyword>
<dbReference type="STRING" id="693.AKJ17_16210"/>
<dbReference type="InterPro" id="IPR005636">
    <property type="entry name" value="DTW"/>
</dbReference>
<evidence type="ECO:0000256" key="3">
    <source>
        <dbReference type="ARBA" id="ARBA00022691"/>
    </source>
</evidence>
<keyword evidence="7" id="KW-1185">Reference proteome</keyword>
<proteinExistence type="predicted"/>
<dbReference type="Proteomes" id="UP000037515">
    <property type="component" value="Unassembled WGS sequence"/>
</dbReference>
<dbReference type="PATRIC" id="fig|693.5.peg.3301"/>
<dbReference type="GO" id="GO:0016432">
    <property type="term" value="F:tRNA-uridine aminocarboxypropyltransferase activity"/>
    <property type="evidence" value="ECO:0007669"/>
    <property type="project" value="UniProtKB-EC"/>
</dbReference>
<protein>
    <recommendedName>
        <fullName evidence="1">tRNA-uridine aminocarboxypropyltransferase</fullName>
        <ecNumber evidence="1">2.5.1.25</ecNumber>
    </recommendedName>
</protein>
<dbReference type="Pfam" id="PF03942">
    <property type="entry name" value="DTW"/>
    <property type="match status" value="1"/>
</dbReference>
<dbReference type="OrthoDB" id="370626at2"/>
<reference evidence="7" key="1">
    <citation type="submission" date="2015-08" db="EMBL/GenBank/DDBJ databases">
        <title>Vibrio galatheae sp. nov., a novel member of the Vibrionaceae family isolated from the Solomon Islands.</title>
        <authorList>
            <person name="Giubergia S."/>
            <person name="Machado H."/>
            <person name="Mateiu R.V."/>
            <person name="Gram L."/>
        </authorList>
    </citation>
    <scope>NUCLEOTIDE SEQUENCE [LARGE SCALE GENOMIC DNA]</scope>
    <source>
        <strain evidence="7">DSM 19584</strain>
    </source>
</reference>
<comment type="caution">
    <text evidence="6">The sequence shown here is derived from an EMBL/GenBank/DDBJ whole genome shotgun (WGS) entry which is preliminary data.</text>
</comment>
<dbReference type="EMBL" id="LHPJ01000017">
    <property type="protein sequence ID" value="KOO02304.1"/>
    <property type="molecule type" value="Genomic_DNA"/>
</dbReference>
<sequence length="201" mass="22757">MGSQTPCPTCGLSFNCVCQCVPKLSIDAHVALLMHENELNRDTNTGRWLLAAMPSSSRHIWQRKAPCTELLKLLDNPNLVPYLLFPGEESVSVSRVHSDTVKIKQKKPLFIVLDGTWQEAKKMLRKSAWLQALPLVHITPTTSSVYQLRRNQNEGHLCTLEVGAEVIRALGEEEQADRLMQFFTHYMQVFQADKSGHPYKS</sequence>
<accession>A0A0M0HJN1</accession>
<evidence type="ECO:0000313" key="7">
    <source>
        <dbReference type="Proteomes" id="UP000037515"/>
    </source>
</evidence>
<name>A0A0M0HJN1_VIBNE</name>